<dbReference type="OrthoDB" id="7310853at2"/>
<dbReference type="AlphaFoldDB" id="A0A2K9NE52"/>
<organism evidence="2 3">
    <name type="scientific">Niveispirillum cyanobacteriorum</name>
    <dbReference type="NCBI Taxonomy" id="1612173"/>
    <lineage>
        <taxon>Bacteria</taxon>
        <taxon>Pseudomonadati</taxon>
        <taxon>Pseudomonadota</taxon>
        <taxon>Alphaproteobacteria</taxon>
        <taxon>Rhodospirillales</taxon>
        <taxon>Azospirillaceae</taxon>
        <taxon>Niveispirillum</taxon>
    </lineage>
</organism>
<dbReference type="Pfam" id="PF02517">
    <property type="entry name" value="Rce1-like"/>
    <property type="match status" value="1"/>
</dbReference>
<protein>
    <recommendedName>
        <fullName evidence="1">CAAX prenyl protease 2/Lysostaphin resistance protein A-like domain-containing protein</fullName>
    </recommendedName>
</protein>
<reference evidence="2 3" key="1">
    <citation type="submission" date="2017-12" db="EMBL/GenBank/DDBJ databases">
        <title>Genomes of bacteria within cyanobacterial aggregates.</title>
        <authorList>
            <person name="Cai H."/>
        </authorList>
    </citation>
    <scope>NUCLEOTIDE SEQUENCE [LARGE SCALE GENOMIC DNA]</scope>
    <source>
        <strain evidence="2 3">TH16</strain>
    </source>
</reference>
<sequence>MKGDETPVHMAGVATGQPRGAYLFGTVVIVVLMLLAGIAIVALVMELRRVLPGTSYLQTYGLLTINSIAIPVLALVLHWLHRLRLSDLIAPGRSLDWGMMGRAALVFALPMLVQVGIGLWAGELRLSQTSLMTFLLLAPLSVLLFGLQASAEELLFRGYLAQGAQLLFRHALPASLLTAVLFTLVHEGSEAQAVWAMRAEIFCMALFLSWITTRFGRLEAAMGVHIINNVLFSFFVGSADLSFPDLTTRVELDPPDLSGWADWGEFALHQAVHVGFFWLVGMKTGFIEKGWIRRRAA</sequence>
<dbReference type="GO" id="GO:0080120">
    <property type="term" value="P:CAAX-box protein maturation"/>
    <property type="evidence" value="ECO:0007669"/>
    <property type="project" value="UniProtKB-ARBA"/>
</dbReference>
<evidence type="ECO:0000313" key="3">
    <source>
        <dbReference type="Proteomes" id="UP000234752"/>
    </source>
</evidence>
<evidence type="ECO:0000313" key="2">
    <source>
        <dbReference type="EMBL" id="AUN31384.1"/>
    </source>
</evidence>
<name>A0A2K9NE52_9PROT</name>
<dbReference type="KEGG" id="ncb:C0V82_14910"/>
<evidence type="ECO:0000259" key="1">
    <source>
        <dbReference type="Pfam" id="PF02517"/>
    </source>
</evidence>
<dbReference type="InterPro" id="IPR003675">
    <property type="entry name" value="Rce1/LyrA-like_dom"/>
</dbReference>
<dbReference type="RefSeq" id="WP_102112989.1">
    <property type="nucleotide sequence ID" value="NZ_BMGN01000005.1"/>
</dbReference>
<accession>A0A2K9NE52</accession>
<dbReference type="GO" id="GO:0004175">
    <property type="term" value="F:endopeptidase activity"/>
    <property type="evidence" value="ECO:0007669"/>
    <property type="project" value="UniProtKB-ARBA"/>
</dbReference>
<gene>
    <name evidence="2" type="ORF">C0V82_14910</name>
</gene>
<feature type="domain" description="CAAX prenyl protease 2/Lysostaphin resistance protein A-like" evidence="1">
    <location>
        <begin position="138"/>
        <end position="231"/>
    </location>
</feature>
<proteinExistence type="predicted"/>
<keyword evidence="3" id="KW-1185">Reference proteome</keyword>
<dbReference type="Proteomes" id="UP000234752">
    <property type="component" value="Chromosome eg_1"/>
</dbReference>
<dbReference type="EMBL" id="CP025611">
    <property type="protein sequence ID" value="AUN31384.1"/>
    <property type="molecule type" value="Genomic_DNA"/>
</dbReference>